<evidence type="ECO:0000313" key="3">
    <source>
        <dbReference type="Proteomes" id="UP001058974"/>
    </source>
</evidence>
<dbReference type="Proteomes" id="UP001058974">
    <property type="component" value="Chromosome 6"/>
</dbReference>
<dbReference type="AlphaFoldDB" id="A0A9D4W544"/>
<gene>
    <name evidence="2" type="ORF">KIW84_061775</name>
</gene>
<comment type="caution">
    <text evidence="2">The sequence shown here is derived from an EMBL/GenBank/DDBJ whole genome shotgun (WGS) entry which is preliminary data.</text>
</comment>
<protein>
    <submittedName>
        <fullName evidence="2">Uncharacterized protein</fullName>
    </submittedName>
</protein>
<proteinExistence type="predicted"/>
<name>A0A9D4W544_PEA</name>
<evidence type="ECO:0000256" key="1">
    <source>
        <dbReference type="SAM" id="MobiDB-lite"/>
    </source>
</evidence>
<dbReference type="EMBL" id="JAMSHJ010000006">
    <property type="protein sequence ID" value="KAI5395307.1"/>
    <property type="molecule type" value="Genomic_DNA"/>
</dbReference>
<evidence type="ECO:0000313" key="2">
    <source>
        <dbReference type="EMBL" id="KAI5395307.1"/>
    </source>
</evidence>
<dbReference type="Gramene" id="Psat06G0177500-T1">
    <property type="protein sequence ID" value="KAI5395307.1"/>
    <property type="gene ID" value="KIW84_061775"/>
</dbReference>
<keyword evidence="3" id="KW-1185">Reference proteome</keyword>
<feature type="region of interest" description="Disordered" evidence="1">
    <location>
        <begin position="1"/>
        <end position="34"/>
    </location>
</feature>
<sequence>MDSQQQSIYNFSQQMNSTKQAPSSSQQNPATTGVVSTPIYKEPHILDREPHIHLATPFDKLAVLCETLVDFDNMKRNGNAEGKHSKNKELHQNLRVWLKIILGTIHHRPASNCYDYINTDLKYMMYCLHKGLKLCLPALLFKYLRDSVKETINNMKTRNYIPLGRLISDVLIESGLVDHLIQLRLMEDVMIDTGRPLNARNMKSMGIIDQVRAKPTLDTSWETLKDQREIPNGLYLFSKINPPEVIAYYLEDLYKQGVDITEFSVD</sequence>
<accession>A0A9D4W544</accession>
<reference evidence="2 3" key="1">
    <citation type="journal article" date="2022" name="Nat. Genet.">
        <title>Improved pea reference genome and pan-genome highlight genomic features and evolutionary characteristics.</title>
        <authorList>
            <person name="Yang T."/>
            <person name="Liu R."/>
            <person name="Luo Y."/>
            <person name="Hu S."/>
            <person name="Wang D."/>
            <person name="Wang C."/>
            <person name="Pandey M.K."/>
            <person name="Ge S."/>
            <person name="Xu Q."/>
            <person name="Li N."/>
            <person name="Li G."/>
            <person name="Huang Y."/>
            <person name="Saxena R.K."/>
            <person name="Ji Y."/>
            <person name="Li M."/>
            <person name="Yan X."/>
            <person name="He Y."/>
            <person name="Liu Y."/>
            <person name="Wang X."/>
            <person name="Xiang C."/>
            <person name="Varshney R.K."/>
            <person name="Ding H."/>
            <person name="Gao S."/>
            <person name="Zong X."/>
        </authorList>
    </citation>
    <scope>NUCLEOTIDE SEQUENCE [LARGE SCALE GENOMIC DNA]</scope>
    <source>
        <strain evidence="2 3">cv. Zhongwan 6</strain>
    </source>
</reference>
<organism evidence="2 3">
    <name type="scientific">Pisum sativum</name>
    <name type="common">Garden pea</name>
    <name type="synonym">Lathyrus oleraceus</name>
    <dbReference type="NCBI Taxonomy" id="3888"/>
    <lineage>
        <taxon>Eukaryota</taxon>
        <taxon>Viridiplantae</taxon>
        <taxon>Streptophyta</taxon>
        <taxon>Embryophyta</taxon>
        <taxon>Tracheophyta</taxon>
        <taxon>Spermatophyta</taxon>
        <taxon>Magnoliopsida</taxon>
        <taxon>eudicotyledons</taxon>
        <taxon>Gunneridae</taxon>
        <taxon>Pentapetalae</taxon>
        <taxon>rosids</taxon>
        <taxon>fabids</taxon>
        <taxon>Fabales</taxon>
        <taxon>Fabaceae</taxon>
        <taxon>Papilionoideae</taxon>
        <taxon>50 kb inversion clade</taxon>
        <taxon>NPAAA clade</taxon>
        <taxon>Hologalegina</taxon>
        <taxon>IRL clade</taxon>
        <taxon>Fabeae</taxon>
        <taxon>Lathyrus</taxon>
    </lineage>
</organism>